<dbReference type="AlphaFoldDB" id="W9QNY1"/>
<feature type="compositionally biased region" description="Basic and acidic residues" evidence="1">
    <location>
        <begin position="69"/>
        <end position="78"/>
    </location>
</feature>
<sequence length="167" mass="18545">MKMINNLLRLFTSSSSFRRLSTLQIHSLLNDLPSSGFPYRPTSITSPASSSSSSSSATFRFLKTSSSRDFVDGKHDPFSENEERDISNGWEEGETSDGWEDEDETEPEYADGGDGGGVVLNGLPWGERAFSIALEVLSQFGDDIKLFAFKTTPRGYVYVRLDKLSHK</sequence>
<dbReference type="EMBL" id="KE343883">
    <property type="protein sequence ID" value="EXB44861.1"/>
    <property type="molecule type" value="Genomic_DNA"/>
</dbReference>
<evidence type="ECO:0000313" key="3">
    <source>
        <dbReference type="Proteomes" id="UP000030645"/>
    </source>
</evidence>
<reference evidence="3" key="1">
    <citation type="submission" date="2013-01" db="EMBL/GenBank/DDBJ databases">
        <title>Draft Genome Sequence of a Mulberry Tree, Morus notabilis C.K. Schneid.</title>
        <authorList>
            <person name="He N."/>
            <person name="Zhao S."/>
        </authorList>
    </citation>
    <scope>NUCLEOTIDE SEQUENCE</scope>
</reference>
<accession>W9QNY1</accession>
<evidence type="ECO:0000313" key="2">
    <source>
        <dbReference type="EMBL" id="EXB44861.1"/>
    </source>
</evidence>
<keyword evidence="3" id="KW-1185">Reference proteome</keyword>
<dbReference type="PANTHER" id="PTHR34544:SF3">
    <property type="entry name" value="OS07G0155200 PROTEIN"/>
    <property type="match status" value="1"/>
</dbReference>
<feature type="region of interest" description="Disordered" evidence="1">
    <location>
        <begin position="68"/>
        <end position="115"/>
    </location>
</feature>
<protein>
    <submittedName>
        <fullName evidence="2">Uncharacterized protein</fullName>
    </submittedName>
</protein>
<dbReference type="STRING" id="981085.W9QNY1"/>
<dbReference type="OrthoDB" id="1100432at2759"/>
<name>W9QNY1_9ROSA</name>
<proteinExistence type="predicted"/>
<gene>
    <name evidence="2" type="ORF">L484_026443</name>
</gene>
<dbReference type="Proteomes" id="UP000030645">
    <property type="component" value="Unassembled WGS sequence"/>
</dbReference>
<feature type="compositionally biased region" description="Acidic residues" evidence="1">
    <location>
        <begin position="91"/>
        <end position="111"/>
    </location>
</feature>
<dbReference type="KEGG" id="mnt:21409100"/>
<dbReference type="eggNOG" id="ENOG502QTRC">
    <property type="taxonomic scope" value="Eukaryota"/>
</dbReference>
<evidence type="ECO:0000256" key="1">
    <source>
        <dbReference type="SAM" id="MobiDB-lite"/>
    </source>
</evidence>
<dbReference type="PANTHER" id="PTHR34544">
    <property type="entry name" value="OSJNBA0006B20.18 PROTEIN"/>
    <property type="match status" value="1"/>
</dbReference>
<organism evidence="2 3">
    <name type="scientific">Morus notabilis</name>
    <dbReference type="NCBI Taxonomy" id="981085"/>
    <lineage>
        <taxon>Eukaryota</taxon>
        <taxon>Viridiplantae</taxon>
        <taxon>Streptophyta</taxon>
        <taxon>Embryophyta</taxon>
        <taxon>Tracheophyta</taxon>
        <taxon>Spermatophyta</taxon>
        <taxon>Magnoliopsida</taxon>
        <taxon>eudicotyledons</taxon>
        <taxon>Gunneridae</taxon>
        <taxon>Pentapetalae</taxon>
        <taxon>rosids</taxon>
        <taxon>fabids</taxon>
        <taxon>Rosales</taxon>
        <taxon>Moraceae</taxon>
        <taxon>Moreae</taxon>
        <taxon>Morus</taxon>
    </lineage>
</organism>